<dbReference type="STRING" id="7868.ENSCMIP00000036808"/>
<feature type="compositionally biased region" description="Low complexity" evidence="2">
    <location>
        <begin position="174"/>
        <end position="186"/>
    </location>
</feature>
<dbReference type="InterPro" id="IPR057327">
    <property type="entry name" value="Vts1_dom"/>
</dbReference>
<dbReference type="InterPro" id="IPR001660">
    <property type="entry name" value="SAM"/>
</dbReference>
<dbReference type="CTD" id="23174"/>
<evidence type="ECO:0000256" key="1">
    <source>
        <dbReference type="PROSITE-ProRule" id="PRU00047"/>
    </source>
</evidence>
<sequence>MMQKQLQRDEVYRWFSELNSSQRVDFICGLLDLCIPLELRFLGSCLEDLARKDYHSLRDSEIKANNVADLASLTNMTDEVVRSKLIVSLALLCSDNREASGVLYRTLTHIDSIINNYGLQLHDRTGDEFLLLFTMASNHPAFTFHQKQVFRQELLEIQRIIDSTSNTNTGPGIAASVTTPTTPAPAGRDNTSTVCKVSHKTESGVNCLENELQASAHSYKESFQKRPPGKHSKISIERIDVKGLQHKKSDRTAEYSFEVLWSDSSVTFVVKSLREIKEFLSKLPQVFPEENLENVIPDTTNHDCSYMEERNHTDLEPYLRYLVSLPSHILKNDHIKKFFCTAQVNHPTQHLYTNSLPVTLHKANSSNGAAVRPICGVAGIQCSHNSLQPSLPPTLCSHPVAGSSSGSWPQTENLSPHNVEQIGILDWLKKLRLHKYYPVFQQLTMDKFLSLTEEDLNKFETLTLGAKKKLKTQLELEKGKCEKRNLNSLGQSSISNSGIARVTPTSHFGPIHSIRCNPTAELRVEVDQQSRTINRDSGSSSDYSSSPSSPMGIQGREESSDSADENEKHVETVLDIPIKEKPAMLTHLNNLSTGSWRPTAQVLPVQNETGLAHPSHVASGLAHTSHASSAAISTVQFMPVISSNIAPSRMLNSARKSERGSLETKLITGISSTHANPSELGTKLYEAPPGPGSSIKVEKKFGPLGTMVVDVMPTSLQPSKIAAGASENSSFQPNLGNFGIRAKVGPPCTDVPKTTPLPVLRVETSTSTTNSSYHLSHPPMKILVSSSIPSESMLMGQTAYSSVVQVKSIPPAVISSRTVPYSPNTKVAFSTVQCSPVTSIPGTFCGSNNAPANNHTSVSFANIMNVPNCPAPSSSPSLSSVVDNGYINSNNGGSGSGVSIPVQQQTGCNVCSSCGCSGNCGSNPVTINYASYFQNPFSGPSVLTFPLFPISPLCNNGYISTQQYNNSTAFPYPVVPPPVHNNGLSPDTLISGQSGFVLPPMQNFLGGTTTLYQTQSVVGSTNGSGHKKNGNISCYNCGANGHRAQDCKQPAMDSNQQGTFRLKYAPPSESMDSAD</sequence>
<dbReference type="PANTHER" id="PTHR16195:SF16">
    <property type="entry name" value="ZINC FINGER CCHC DOMAIN-CONTAINING PROTEIN 14"/>
    <property type="match status" value="1"/>
</dbReference>
<dbReference type="PROSITE" id="PS50158">
    <property type="entry name" value="ZF_CCHC"/>
    <property type="match status" value="1"/>
</dbReference>
<keyword evidence="1" id="KW-0862">Zinc</keyword>
<dbReference type="Proteomes" id="UP000314986">
    <property type="component" value="Unassembled WGS sequence"/>
</dbReference>
<dbReference type="GO" id="GO:0003676">
    <property type="term" value="F:nucleic acid binding"/>
    <property type="evidence" value="ECO:0007669"/>
    <property type="project" value="InterPro"/>
</dbReference>
<keyword evidence="1" id="KW-0863">Zinc-finger</keyword>
<keyword evidence="5" id="KW-1185">Reference proteome</keyword>
<dbReference type="RefSeq" id="XP_007887555.1">
    <property type="nucleotide sequence ID" value="XM_007889364.2"/>
</dbReference>
<evidence type="ECO:0000313" key="4">
    <source>
        <dbReference type="Ensembl" id="ENSCMIP00000036808.1"/>
    </source>
</evidence>
<dbReference type="Ensembl" id="ENSCMIT00000037349.1">
    <property type="protein sequence ID" value="ENSCMIP00000036808.1"/>
    <property type="gene ID" value="ENSCMIG00000015539.1"/>
</dbReference>
<reference evidence="4" key="4">
    <citation type="submission" date="2025-08" db="UniProtKB">
        <authorList>
            <consortium name="Ensembl"/>
        </authorList>
    </citation>
    <scope>IDENTIFICATION</scope>
</reference>
<dbReference type="GO" id="GO:0035091">
    <property type="term" value="F:phosphatidylinositol binding"/>
    <property type="evidence" value="ECO:0007669"/>
    <property type="project" value="InterPro"/>
</dbReference>
<feature type="region of interest" description="Disordered" evidence="2">
    <location>
        <begin position="530"/>
        <end position="570"/>
    </location>
</feature>
<feature type="compositionally biased region" description="Low complexity" evidence="2">
    <location>
        <begin position="536"/>
        <end position="550"/>
    </location>
</feature>
<dbReference type="Gene3D" id="4.10.60.10">
    <property type="entry name" value="Zinc finger, CCHC-type"/>
    <property type="match status" value="1"/>
</dbReference>
<dbReference type="SUPFAM" id="SSF64268">
    <property type="entry name" value="PX domain"/>
    <property type="match status" value="1"/>
</dbReference>
<dbReference type="InterPro" id="IPR036875">
    <property type="entry name" value="Znf_CCHC_sf"/>
</dbReference>
<dbReference type="InterPro" id="IPR042344">
    <property type="entry name" value="ZCCHC14"/>
</dbReference>
<dbReference type="InterPro" id="IPR001878">
    <property type="entry name" value="Znf_CCHC"/>
</dbReference>
<reference evidence="5" key="2">
    <citation type="journal article" date="2007" name="PLoS Biol.">
        <title>Survey sequencing and comparative analysis of the elephant shark (Callorhinchus milii) genome.</title>
        <authorList>
            <person name="Venkatesh B."/>
            <person name="Kirkness E.F."/>
            <person name="Loh Y.H."/>
            <person name="Halpern A.L."/>
            <person name="Lee A.P."/>
            <person name="Johnson J."/>
            <person name="Dandona N."/>
            <person name="Viswanathan L.D."/>
            <person name="Tay A."/>
            <person name="Venter J.C."/>
            <person name="Strausberg R.L."/>
            <person name="Brenner S."/>
        </authorList>
    </citation>
    <scope>NUCLEOTIDE SEQUENCE [LARGE SCALE GENOMIC DNA]</scope>
</reference>
<keyword evidence="1" id="KW-0479">Metal-binding</keyword>
<dbReference type="GeneTree" id="ENSGT00520000055637"/>
<feature type="region of interest" description="Disordered" evidence="2">
    <location>
        <begin position="168"/>
        <end position="192"/>
    </location>
</feature>
<evidence type="ECO:0000259" key="3">
    <source>
        <dbReference type="PROSITE" id="PS50158"/>
    </source>
</evidence>
<dbReference type="InterPro" id="IPR058599">
    <property type="entry name" value="PHAT_Smg/ZCCHC2-like"/>
</dbReference>
<reference evidence="5" key="1">
    <citation type="journal article" date="2006" name="Science">
        <title>Ancient noncoding elements conserved in the human genome.</title>
        <authorList>
            <person name="Venkatesh B."/>
            <person name="Kirkness E.F."/>
            <person name="Loh Y.H."/>
            <person name="Halpern A.L."/>
            <person name="Lee A.P."/>
            <person name="Johnson J."/>
            <person name="Dandona N."/>
            <person name="Viswanathan L.D."/>
            <person name="Tay A."/>
            <person name="Venter J.C."/>
            <person name="Strausberg R.L."/>
            <person name="Brenner S."/>
        </authorList>
    </citation>
    <scope>NUCLEOTIDE SEQUENCE [LARGE SCALE GENOMIC DNA]</scope>
</reference>
<organism evidence="4 5">
    <name type="scientific">Callorhinchus milii</name>
    <name type="common">Ghost shark</name>
    <dbReference type="NCBI Taxonomy" id="7868"/>
    <lineage>
        <taxon>Eukaryota</taxon>
        <taxon>Metazoa</taxon>
        <taxon>Chordata</taxon>
        <taxon>Craniata</taxon>
        <taxon>Vertebrata</taxon>
        <taxon>Chondrichthyes</taxon>
        <taxon>Holocephali</taxon>
        <taxon>Chimaeriformes</taxon>
        <taxon>Callorhinchidae</taxon>
        <taxon>Callorhinchus</taxon>
    </lineage>
</organism>
<dbReference type="SUPFAM" id="SSF57756">
    <property type="entry name" value="Retrovirus zinc finger-like domains"/>
    <property type="match status" value="1"/>
</dbReference>
<dbReference type="SUPFAM" id="SSF47769">
    <property type="entry name" value="SAM/Pointed domain"/>
    <property type="match status" value="1"/>
</dbReference>
<dbReference type="SMART" id="SM00343">
    <property type="entry name" value="ZnF_C2HC"/>
    <property type="match status" value="1"/>
</dbReference>
<protein>
    <submittedName>
        <fullName evidence="4">Zinc finger CCHC-type containing 14</fullName>
    </submittedName>
</protein>
<dbReference type="Pfam" id="PF26034">
    <property type="entry name" value="PHAT_SMAUG"/>
    <property type="match status" value="1"/>
</dbReference>
<gene>
    <name evidence="4" type="primary">zcchc14</name>
</gene>
<dbReference type="Pfam" id="PF00098">
    <property type="entry name" value="zf-CCHC"/>
    <property type="match status" value="1"/>
</dbReference>
<dbReference type="PANTHER" id="PTHR16195">
    <property type="entry name" value="ZINC FINGER CCHC DOMAIN CONTAINING PROTEIN"/>
    <property type="match status" value="1"/>
</dbReference>
<feature type="domain" description="CCHC-type" evidence="3">
    <location>
        <begin position="1034"/>
        <end position="1049"/>
    </location>
</feature>
<dbReference type="InterPro" id="IPR013761">
    <property type="entry name" value="SAM/pointed_sf"/>
</dbReference>
<reference evidence="4" key="5">
    <citation type="submission" date="2025-09" db="UniProtKB">
        <authorList>
            <consortium name="Ensembl"/>
        </authorList>
    </citation>
    <scope>IDENTIFICATION</scope>
</reference>
<dbReference type="Gene3D" id="1.10.150.50">
    <property type="entry name" value="Transcription Factor, Ets-1"/>
    <property type="match status" value="1"/>
</dbReference>
<evidence type="ECO:0000256" key="2">
    <source>
        <dbReference type="SAM" id="MobiDB-lite"/>
    </source>
</evidence>
<dbReference type="Pfam" id="PF00536">
    <property type="entry name" value="SAM_1"/>
    <property type="match status" value="1"/>
</dbReference>
<feature type="compositionally biased region" description="Basic and acidic residues" evidence="2">
    <location>
        <begin position="555"/>
        <end position="570"/>
    </location>
</feature>
<dbReference type="GeneID" id="103176026"/>
<dbReference type="InParanoid" id="A0A4W3JFE7"/>
<name>A0A4W3JFE7_CALMI</name>
<dbReference type="KEGG" id="cmk:103176026"/>
<evidence type="ECO:0000313" key="5">
    <source>
        <dbReference type="Proteomes" id="UP000314986"/>
    </source>
</evidence>
<dbReference type="Gene3D" id="3.30.1520.10">
    <property type="entry name" value="Phox-like domain"/>
    <property type="match status" value="1"/>
</dbReference>
<dbReference type="OMA" id="NFGPRTK"/>
<reference evidence="5" key="3">
    <citation type="journal article" date="2014" name="Nature">
        <title>Elephant shark genome provides unique insights into gnathostome evolution.</title>
        <authorList>
            <consortium name="International Elephant Shark Genome Sequencing Consortium"/>
            <person name="Venkatesh B."/>
            <person name="Lee A.P."/>
            <person name="Ravi V."/>
            <person name="Maurya A.K."/>
            <person name="Lian M.M."/>
            <person name="Swann J.B."/>
            <person name="Ohta Y."/>
            <person name="Flajnik M.F."/>
            <person name="Sutoh Y."/>
            <person name="Kasahara M."/>
            <person name="Hoon S."/>
            <person name="Gangu V."/>
            <person name="Roy S.W."/>
            <person name="Irimia M."/>
            <person name="Korzh V."/>
            <person name="Kondrychyn I."/>
            <person name="Lim Z.W."/>
            <person name="Tay B.H."/>
            <person name="Tohari S."/>
            <person name="Kong K.W."/>
            <person name="Ho S."/>
            <person name="Lorente-Galdos B."/>
            <person name="Quilez J."/>
            <person name="Marques-Bonet T."/>
            <person name="Raney B.J."/>
            <person name="Ingham P.W."/>
            <person name="Tay A."/>
            <person name="Hillier L.W."/>
            <person name="Minx P."/>
            <person name="Boehm T."/>
            <person name="Wilson R.K."/>
            <person name="Brenner S."/>
            <person name="Warren W.C."/>
        </authorList>
    </citation>
    <scope>NUCLEOTIDE SEQUENCE [LARGE SCALE GENOMIC DNA]</scope>
</reference>
<dbReference type="AlphaFoldDB" id="A0A4W3JFE7"/>
<dbReference type="OrthoDB" id="6361509at2759"/>
<dbReference type="Pfam" id="PF25479">
    <property type="entry name" value="Vts1"/>
    <property type="match status" value="1"/>
</dbReference>
<dbReference type="GO" id="GO:0008270">
    <property type="term" value="F:zinc ion binding"/>
    <property type="evidence" value="ECO:0007669"/>
    <property type="project" value="UniProtKB-KW"/>
</dbReference>
<dbReference type="InterPro" id="IPR036871">
    <property type="entry name" value="PX_dom_sf"/>
</dbReference>
<accession>A0A4W3JFE7</accession>
<proteinExistence type="predicted"/>